<evidence type="ECO:0000256" key="4">
    <source>
        <dbReference type="RuleBase" id="RU361260"/>
    </source>
</evidence>
<dbReference type="SUPFAM" id="SSF101447">
    <property type="entry name" value="Formin homology 2 domain (FH2 domain)"/>
    <property type="match status" value="1"/>
</dbReference>
<dbReference type="InterPro" id="IPR015425">
    <property type="entry name" value="FH2_Formin"/>
</dbReference>
<reference evidence="8 9" key="1">
    <citation type="journal article" date="2022" name="Nat. Plants">
        <title>Genomes of leafy and leafless Platanthera orchids illuminate the evolution of mycoheterotrophy.</title>
        <authorList>
            <person name="Li M.H."/>
            <person name="Liu K.W."/>
            <person name="Li Z."/>
            <person name="Lu H.C."/>
            <person name="Ye Q.L."/>
            <person name="Zhang D."/>
            <person name="Wang J.Y."/>
            <person name="Li Y.F."/>
            <person name="Zhong Z.M."/>
            <person name="Liu X."/>
            <person name="Yu X."/>
            <person name="Liu D.K."/>
            <person name="Tu X.D."/>
            <person name="Liu B."/>
            <person name="Hao Y."/>
            <person name="Liao X.Y."/>
            <person name="Jiang Y.T."/>
            <person name="Sun W.H."/>
            <person name="Chen J."/>
            <person name="Chen Y.Q."/>
            <person name="Ai Y."/>
            <person name="Zhai J.W."/>
            <person name="Wu S.S."/>
            <person name="Zhou Z."/>
            <person name="Hsiao Y.Y."/>
            <person name="Wu W.L."/>
            <person name="Chen Y.Y."/>
            <person name="Lin Y.F."/>
            <person name="Hsu J.L."/>
            <person name="Li C.Y."/>
            <person name="Wang Z.W."/>
            <person name="Zhao X."/>
            <person name="Zhong W.Y."/>
            <person name="Ma X.K."/>
            <person name="Ma L."/>
            <person name="Huang J."/>
            <person name="Chen G.Z."/>
            <person name="Huang M.Z."/>
            <person name="Huang L."/>
            <person name="Peng D.H."/>
            <person name="Luo Y.B."/>
            <person name="Zou S.Q."/>
            <person name="Chen S.P."/>
            <person name="Lan S."/>
            <person name="Tsai W.C."/>
            <person name="Van de Peer Y."/>
            <person name="Liu Z.J."/>
        </authorList>
    </citation>
    <scope>NUCLEOTIDE SEQUENCE [LARGE SCALE GENOMIC DNA]</scope>
    <source>
        <strain evidence="8">Lor288</strain>
    </source>
</reference>
<feature type="chain" id="PRO_5046933989" description="Formin-like protein" evidence="6">
    <location>
        <begin position="22"/>
        <end position="888"/>
    </location>
</feature>
<feature type="region of interest" description="Disordered" evidence="5">
    <location>
        <begin position="157"/>
        <end position="213"/>
    </location>
</feature>
<feature type="signal peptide" evidence="6">
    <location>
        <begin position="1"/>
        <end position="21"/>
    </location>
</feature>
<protein>
    <recommendedName>
        <fullName evidence="4">Formin-like protein</fullName>
    </recommendedName>
</protein>
<dbReference type="PANTHER" id="PTHR23213:SF269">
    <property type="entry name" value="FORMIN-LIKE PROTEIN 5"/>
    <property type="match status" value="1"/>
</dbReference>
<sequence>MMGMRSGIVLAACTFFYLVSAVTKGSELWRDVDGLFFGSHDTKATDLTGTEEEVMKQIWSNCMLDLLVMKSVLRAPDFLILDREAMLETVTHLTPEMRRSLIDCLIKQSPLPVSQDNTQINRYAAQLSTELRQDPLLKRRRTDQLVHEISLVSAPSLSPALSPRRTQIASTAPTPAPTPDSGVKPLAPVRQLSPSEPPFPEDDPKDLAPSSLSDDYLEPEVVHPVPHLPAVPPAQRNNNIQIIIIAVVLTATTTFSLALLCFCCCTRYVGRKYQTVDGQKDERPIFSLSHNDFSGSSHKSFGLDKDKSCSSSFKADPNHSDGITPFGSLTEEHSIEPTNAPRNPPPAPPPPPPLRPPPGKISAPPPAPPPPLPKPKPAPPPPKVGPPPPKGGPSPPSGPQTPQTSSSFSVIPHHMQNNSANANADYDSAKTKLKPFFWDKVLANPDQSMVWHQLKAGSFQFNEEMIETLFGYNAADKSRKDARKDFGNDSSSQHIQILDPKKSQNLAISLKAQNVKVEEVCDALMEGNELPLELLQTLMRMAPTVDEELKLRLFNDDSIFLGPAEQFLKVVVNIPFAFKRMDALLFMGSLQEESLTVKESFSTLEATSKDLRNSRLFLKLLEAVLKTGNRMNDGTYRGGAYAFKLDTLLKLSDVKGADGKTTLLHFVAQEIIRSEGRRAVRLAIENRSNSGITVSSCNSDDCTEDVIEESEDQYRNIGLKAVSSLSNELGNVKKAAGLDIDALTGSVAGLGKRLVKTREFLSTEMRNLEEESGFHDSLKAFVDHAEVEITGLLEEEKRVRLSLKHTTDYFHGNAGRDEGLRLFVIVRDFLEMLDKVCGEVGESSKKARNVSRNKDNTAWQPMPGPRLSLFPAIRDRRPEDSSSEDGDS</sequence>
<gene>
    <name evidence="8" type="primary">FH11</name>
    <name evidence="8" type="ORF">KSP40_PGU011875</name>
</gene>
<evidence type="ECO:0000256" key="1">
    <source>
        <dbReference type="ARBA" id="ARBA00004167"/>
    </source>
</evidence>
<dbReference type="EMBL" id="JBBWWR010000001">
    <property type="protein sequence ID" value="KAK8970785.1"/>
    <property type="molecule type" value="Genomic_DNA"/>
</dbReference>
<feature type="region of interest" description="Disordered" evidence="5">
    <location>
        <begin position="288"/>
        <end position="411"/>
    </location>
</feature>
<feature type="domain" description="FH2" evidence="7">
    <location>
        <begin position="423"/>
        <end position="859"/>
    </location>
</feature>
<keyword evidence="2 6" id="KW-0732">Signal</keyword>
<comment type="subcellular location">
    <subcellularLocation>
        <location evidence="1">Membrane</location>
        <topology evidence="1">Single-pass membrane protein</topology>
    </subcellularLocation>
</comment>
<evidence type="ECO:0000313" key="8">
    <source>
        <dbReference type="EMBL" id="KAK8970785.1"/>
    </source>
</evidence>
<feature type="compositionally biased region" description="Polar residues" evidence="5">
    <location>
        <begin position="400"/>
        <end position="409"/>
    </location>
</feature>
<organism evidence="8 9">
    <name type="scientific">Platanthera guangdongensis</name>
    <dbReference type="NCBI Taxonomy" id="2320717"/>
    <lineage>
        <taxon>Eukaryota</taxon>
        <taxon>Viridiplantae</taxon>
        <taxon>Streptophyta</taxon>
        <taxon>Embryophyta</taxon>
        <taxon>Tracheophyta</taxon>
        <taxon>Spermatophyta</taxon>
        <taxon>Magnoliopsida</taxon>
        <taxon>Liliopsida</taxon>
        <taxon>Asparagales</taxon>
        <taxon>Orchidaceae</taxon>
        <taxon>Orchidoideae</taxon>
        <taxon>Orchideae</taxon>
        <taxon>Orchidinae</taxon>
        <taxon>Platanthera</taxon>
    </lineage>
</organism>
<evidence type="ECO:0000256" key="5">
    <source>
        <dbReference type="SAM" id="MobiDB-lite"/>
    </source>
</evidence>
<feature type="compositionally biased region" description="Pro residues" evidence="5">
    <location>
        <begin position="342"/>
        <end position="399"/>
    </location>
</feature>
<comment type="caution">
    <text evidence="8">The sequence shown here is derived from an EMBL/GenBank/DDBJ whole genome shotgun (WGS) entry which is preliminary data.</text>
</comment>
<dbReference type="Gene3D" id="1.20.58.2220">
    <property type="entry name" value="Formin, FH2 domain"/>
    <property type="match status" value="1"/>
</dbReference>
<dbReference type="InterPro" id="IPR027643">
    <property type="entry name" value="Formin-like_plant"/>
</dbReference>
<dbReference type="SMART" id="SM00498">
    <property type="entry name" value="FH2"/>
    <property type="match status" value="1"/>
</dbReference>
<dbReference type="PANTHER" id="PTHR23213">
    <property type="entry name" value="FORMIN-RELATED"/>
    <property type="match status" value="1"/>
</dbReference>
<evidence type="ECO:0000256" key="6">
    <source>
        <dbReference type="SAM" id="SignalP"/>
    </source>
</evidence>
<proteinExistence type="inferred from homology"/>
<comment type="similarity">
    <text evidence="3">Belongs to the formin-like family. Class-I subfamily.</text>
</comment>
<evidence type="ECO:0000313" key="9">
    <source>
        <dbReference type="Proteomes" id="UP001412067"/>
    </source>
</evidence>
<accession>A0ABR2N2U8</accession>
<evidence type="ECO:0000259" key="7">
    <source>
        <dbReference type="PROSITE" id="PS51444"/>
    </source>
</evidence>
<dbReference type="PROSITE" id="PS51444">
    <property type="entry name" value="FH2"/>
    <property type="match status" value="1"/>
</dbReference>
<feature type="compositionally biased region" description="Polar residues" evidence="5">
    <location>
        <begin position="288"/>
        <end position="299"/>
    </location>
</feature>
<keyword evidence="9" id="KW-1185">Reference proteome</keyword>
<dbReference type="Pfam" id="PF02181">
    <property type="entry name" value="FH2"/>
    <property type="match status" value="1"/>
</dbReference>
<feature type="compositionally biased region" description="Low complexity" evidence="5">
    <location>
        <begin position="157"/>
        <end position="173"/>
    </location>
</feature>
<dbReference type="InterPro" id="IPR042201">
    <property type="entry name" value="FH2_Formin_sf"/>
</dbReference>
<feature type="region of interest" description="Disordered" evidence="5">
    <location>
        <begin position="843"/>
        <end position="888"/>
    </location>
</feature>
<evidence type="ECO:0000256" key="2">
    <source>
        <dbReference type="ARBA" id="ARBA00022729"/>
    </source>
</evidence>
<name>A0ABR2N2U8_9ASPA</name>
<evidence type="ECO:0000256" key="3">
    <source>
        <dbReference type="ARBA" id="ARBA00025793"/>
    </source>
</evidence>
<dbReference type="Proteomes" id="UP001412067">
    <property type="component" value="Unassembled WGS sequence"/>
</dbReference>